<reference evidence="2" key="2">
    <citation type="submission" date="2015-03" db="EMBL/GenBank/DDBJ databases">
        <title>Genome sequence of Paenibacillus beijingensis strain DSM 24997T.</title>
        <authorList>
            <person name="Kwak Y."/>
            <person name="Shin J.-H."/>
        </authorList>
    </citation>
    <scope>NUCLEOTIDE SEQUENCE [LARGE SCALE GENOMIC DNA]</scope>
    <source>
        <strain evidence="2">DSM 24997</strain>
    </source>
</reference>
<dbReference type="SUPFAM" id="SSF56059">
    <property type="entry name" value="Glutathione synthetase ATP-binding domain-like"/>
    <property type="match status" value="1"/>
</dbReference>
<dbReference type="RefSeq" id="WP_045670282.1">
    <property type="nucleotide sequence ID" value="NZ_CP011058.1"/>
</dbReference>
<sequence>MHLNSLGILLPHKQWNRLLKRNIGPQIEEYIRKGEEEQLPVIFFSLESVHLKSLTCNAIRMVDGRMEKQDQIKLPAILYNPQKISLKKNVLLWRALCNLNKFHIINEHNVINNDLLFDMLKAYPVFQGRVDHKTTPESPLYCSLNQRTDKNEWQLTAAYARGMNAAAYGWDKAVDKHYSGTSHEDKKKITSSLQELNRSILHYLSRYFTGIDEIGLTFLLDASGQPHFCGVKNKHKMLYELYLWNRRLWQQALHLPIKRAASYSHQLTEEKNLKDIVWMNGIRSDADGLHQQDNVNYSKDIVWVKLMEFENNDPLIRLPSPLFANFPQEELWIQFGIKKRRVKLEESEWIAVRNSFYTPMEIYISSNVAGQLRFPSDFTYQLKYEDDTIVIGPTIGLLLGERTQVYNPEYMQKYSDRFGIYNRIGGLTIAFSPRSIDWEAELVYGFIYYPDRKKWDYGFAPIPAAVYRRNFHQEETGINRLIARTANGLFNSQRFTKLDLYYLHNEPTIKDHLPETHLLTEFDPLLAVLREKQKIILKPLELSRGRGILILEQSKEAEKGYILHDYRSNHVMHHRLNNARTLQAILKKMDLMNSHYLYQDYIRLKKFGDSPFDVRVVMQKNQTLQWQCTGIECRVAKQGDQITNVSRGGMAITLEHALNQSGKFLSVQEIKQQILTLSEQFCLLMDKKGHFSEFGLDIGIDENGYPWLIEANIFPSFKGFKQMDFSMYLDIRRKPLLYATALQGFKT</sequence>
<dbReference type="HOGENOM" id="CLU_372079_0_0_9"/>
<dbReference type="Proteomes" id="UP000032633">
    <property type="component" value="Chromosome"/>
</dbReference>
<evidence type="ECO:0008006" key="3">
    <source>
        <dbReference type="Google" id="ProtNLM"/>
    </source>
</evidence>
<dbReference type="AlphaFoldDB" id="A0A0D5NHJ1"/>
<dbReference type="InterPro" id="IPR026838">
    <property type="entry name" value="YheC/D"/>
</dbReference>
<dbReference type="Gene3D" id="3.30.470.20">
    <property type="entry name" value="ATP-grasp fold, B domain"/>
    <property type="match status" value="1"/>
</dbReference>
<dbReference type="STRING" id="1126833.VN24_09920"/>
<accession>A0A0D5NHJ1</accession>
<gene>
    <name evidence="1" type="ORF">VN24_09920</name>
</gene>
<evidence type="ECO:0000313" key="2">
    <source>
        <dbReference type="Proteomes" id="UP000032633"/>
    </source>
</evidence>
<keyword evidence="2" id="KW-1185">Reference proteome</keyword>
<dbReference type="Pfam" id="PF14398">
    <property type="entry name" value="ATPgrasp_YheCD"/>
    <property type="match status" value="1"/>
</dbReference>
<organism evidence="1 2">
    <name type="scientific">Paenibacillus beijingensis</name>
    <dbReference type="NCBI Taxonomy" id="1126833"/>
    <lineage>
        <taxon>Bacteria</taxon>
        <taxon>Bacillati</taxon>
        <taxon>Bacillota</taxon>
        <taxon>Bacilli</taxon>
        <taxon>Bacillales</taxon>
        <taxon>Paenibacillaceae</taxon>
        <taxon>Paenibacillus</taxon>
    </lineage>
</organism>
<dbReference type="OrthoDB" id="7869153at2"/>
<dbReference type="KEGG" id="pbj:VN24_09920"/>
<evidence type="ECO:0000313" key="1">
    <source>
        <dbReference type="EMBL" id="AJY74849.1"/>
    </source>
</evidence>
<proteinExistence type="predicted"/>
<name>A0A0D5NHJ1_9BACL</name>
<protein>
    <recommendedName>
        <fullName evidence="3">ATP-grasp domain-containing protein</fullName>
    </recommendedName>
</protein>
<dbReference type="EMBL" id="CP011058">
    <property type="protein sequence ID" value="AJY74849.1"/>
    <property type="molecule type" value="Genomic_DNA"/>
</dbReference>
<reference evidence="1 2" key="1">
    <citation type="journal article" date="2015" name="J. Biotechnol.">
        <title>Complete genome sequence of Paenibacillus beijingensis 7188(T) (=DSM 24997(T)), a novel rhizobacterium from jujube garden soil.</title>
        <authorList>
            <person name="Kwak Y."/>
            <person name="Shin J.H."/>
        </authorList>
    </citation>
    <scope>NUCLEOTIDE SEQUENCE [LARGE SCALE GENOMIC DNA]</scope>
    <source>
        <strain evidence="1 2">DSM 24997</strain>
    </source>
</reference>
<dbReference type="PATRIC" id="fig|1126833.4.peg.2190"/>